<dbReference type="PANTHER" id="PTHR20836:SF0">
    <property type="entry name" value="4-HYDROXY-TETRAHYDRODIPICOLINATE REDUCTASE 1, CHLOROPLASTIC-RELATED"/>
    <property type="match status" value="1"/>
</dbReference>
<comment type="function">
    <text evidence="13">Catalyzes the conversion of 4-hydroxy-tetrahydrodipicolinate (HTPA) to tetrahydrodipicolinate.</text>
</comment>
<evidence type="ECO:0000256" key="2">
    <source>
        <dbReference type="ARBA" id="ARBA00022490"/>
    </source>
</evidence>
<dbReference type="HAMAP" id="MF_00102">
    <property type="entry name" value="DapB"/>
    <property type="match status" value="1"/>
</dbReference>
<protein>
    <recommendedName>
        <fullName evidence="10 13">4-hydroxy-tetrahydrodipicolinate reductase</fullName>
        <shortName evidence="13">HTPA reductase</shortName>
        <ecNumber evidence="10 13">1.17.1.8</ecNumber>
    </recommendedName>
</protein>
<evidence type="ECO:0000256" key="5">
    <source>
        <dbReference type="ARBA" id="ARBA00022915"/>
    </source>
</evidence>
<dbReference type="Gene3D" id="3.30.360.10">
    <property type="entry name" value="Dihydrodipicolinate Reductase, domain 2"/>
    <property type="match status" value="1"/>
</dbReference>
<feature type="binding site" evidence="13">
    <location>
        <begin position="3"/>
        <end position="8"/>
    </location>
    <ligand>
        <name>NAD(+)</name>
        <dbReference type="ChEBI" id="CHEBI:57540"/>
    </ligand>
</feature>
<dbReference type="Proteomes" id="UP000032360">
    <property type="component" value="Unassembled WGS sequence"/>
</dbReference>
<dbReference type="GO" id="GO:0016726">
    <property type="term" value="F:oxidoreductase activity, acting on CH or CH2 groups, NAD or NADP as acceptor"/>
    <property type="evidence" value="ECO:0007669"/>
    <property type="project" value="UniProtKB-UniRule"/>
</dbReference>
<evidence type="ECO:0000256" key="12">
    <source>
        <dbReference type="ARBA" id="ARBA00049396"/>
    </source>
</evidence>
<dbReference type="PATRIC" id="fig|1280514.3.peg.36"/>
<dbReference type="SUPFAM" id="SSF51735">
    <property type="entry name" value="NAD(P)-binding Rossmann-fold domains"/>
    <property type="match status" value="1"/>
</dbReference>
<dbReference type="InterPro" id="IPR023940">
    <property type="entry name" value="DHDPR_bac"/>
</dbReference>
<dbReference type="STRING" id="1280514.AXFE_00260"/>
<comment type="similarity">
    <text evidence="1 13">Belongs to the DapB family.</text>
</comment>
<comment type="pathway">
    <text evidence="9 13">Amino-acid biosynthesis; L-lysine biosynthesis via DAP pathway; (S)-tetrahydrodipicolinate from L-aspartate: step 4/4.</text>
</comment>
<evidence type="ECO:0000256" key="13">
    <source>
        <dbReference type="HAMAP-Rule" id="MF_00102"/>
    </source>
</evidence>
<dbReference type="InterPro" id="IPR000846">
    <property type="entry name" value="DapB_N"/>
</dbReference>
<keyword evidence="5 13" id="KW-0220">Diaminopimelate biosynthesis</keyword>
<comment type="catalytic activity">
    <reaction evidence="12 13">
        <text>(S)-2,3,4,5-tetrahydrodipicolinate + NAD(+) + H2O = (2S,4S)-4-hydroxy-2,3,4,5-tetrahydrodipicolinate + NADH + H(+)</text>
        <dbReference type="Rhea" id="RHEA:35323"/>
        <dbReference type="ChEBI" id="CHEBI:15377"/>
        <dbReference type="ChEBI" id="CHEBI:15378"/>
        <dbReference type="ChEBI" id="CHEBI:16845"/>
        <dbReference type="ChEBI" id="CHEBI:57540"/>
        <dbReference type="ChEBI" id="CHEBI:57945"/>
        <dbReference type="ChEBI" id="CHEBI:67139"/>
        <dbReference type="EC" id="1.17.1.8"/>
    </reaction>
</comment>
<organism evidence="16 17">
    <name type="scientific">Acidithrix ferrooxidans</name>
    <dbReference type="NCBI Taxonomy" id="1280514"/>
    <lineage>
        <taxon>Bacteria</taxon>
        <taxon>Bacillati</taxon>
        <taxon>Actinomycetota</taxon>
        <taxon>Acidimicrobiia</taxon>
        <taxon>Acidimicrobiales</taxon>
        <taxon>Acidimicrobiaceae</taxon>
        <taxon>Acidithrix</taxon>
    </lineage>
</organism>
<accession>A0A0D8HMC2</accession>
<evidence type="ECO:0000256" key="8">
    <source>
        <dbReference type="ARBA" id="ARBA00023154"/>
    </source>
</evidence>
<comment type="subunit">
    <text evidence="13">Homotetramer.</text>
</comment>
<evidence type="ECO:0000256" key="1">
    <source>
        <dbReference type="ARBA" id="ARBA00006642"/>
    </source>
</evidence>
<dbReference type="EC" id="1.17.1.8" evidence="10 13"/>
<dbReference type="SUPFAM" id="SSF55347">
    <property type="entry name" value="Glyceraldehyde-3-phosphate dehydrogenase-like, C-terminal domain"/>
    <property type="match status" value="1"/>
</dbReference>
<feature type="binding site" evidence="13">
    <location>
        <begin position="117"/>
        <end position="120"/>
    </location>
    <ligand>
        <name>NAD(+)</name>
        <dbReference type="ChEBI" id="CHEBI:57540"/>
    </ligand>
</feature>
<comment type="catalytic activity">
    <reaction evidence="11 13">
        <text>(S)-2,3,4,5-tetrahydrodipicolinate + NADP(+) + H2O = (2S,4S)-4-hydroxy-2,3,4,5-tetrahydrodipicolinate + NADPH + H(+)</text>
        <dbReference type="Rhea" id="RHEA:35331"/>
        <dbReference type="ChEBI" id="CHEBI:15377"/>
        <dbReference type="ChEBI" id="CHEBI:15378"/>
        <dbReference type="ChEBI" id="CHEBI:16845"/>
        <dbReference type="ChEBI" id="CHEBI:57783"/>
        <dbReference type="ChEBI" id="CHEBI:58349"/>
        <dbReference type="ChEBI" id="CHEBI:67139"/>
        <dbReference type="EC" id="1.17.1.8"/>
    </reaction>
</comment>
<sequence length="264" mass="27976">MFGAGGQMGASVCRAVLNDDDCELSSALDPRLAGIDLGQATSILGTGLSILGERDALEPDKVDVAVDFTEAEASFENALFCARNSIHIVIGTTGLTSRQIEILKEAFSKSNSNCLIAPNFAIGAVLMMRFAELAAPLFETCEIIEFHHNRKADAPSGTALVTAGRIASAKNGGFAQDVTSAELDGARGSRVDKNISIHSVRMAGMVAHQEVIFGTTGQTLSIRHDSYDRNSFMPGVLLAIKAISERDGLTIGIESILDDYLGLR</sequence>
<dbReference type="Gene3D" id="3.40.50.720">
    <property type="entry name" value="NAD(P)-binding Rossmann-like Domain"/>
    <property type="match status" value="1"/>
</dbReference>
<dbReference type="GO" id="GO:0019877">
    <property type="term" value="P:diaminopimelate biosynthetic process"/>
    <property type="evidence" value="ECO:0007669"/>
    <property type="project" value="UniProtKB-UniRule"/>
</dbReference>
<comment type="subcellular location">
    <subcellularLocation>
        <location evidence="13">Cytoplasm</location>
    </subcellularLocation>
</comment>
<dbReference type="GO" id="GO:0050661">
    <property type="term" value="F:NADP binding"/>
    <property type="evidence" value="ECO:0007669"/>
    <property type="project" value="UniProtKB-UniRule"/>
</dbReference>
<evidence type="ECO:0000256" key="7">
    <source>
        <dbReference type="ARBA" id="ARBA00023027"/>
    </source>
</evidence>
<evidence type="ECO:0000256" key="6">
    <source>
        <dbReference type="ARBA" id="ARBA00023002"/>
    </source>
</evidence>
<keyword evidence="7 13" id="KW-0520">NAD</keyword>
<feature type="binding site" evidence="13">
    <location>
        <position position="148"/>
    </location>
    <ligand>
        <name>(S)-2,3,4,5-tetrahydrodipicolinate</name>
        <dbReference type="ChEBI" id="CHEBI:16845"/>
    </ligand>
</feature>
<feature type="domain" description="Dihydrodipicolinate reductase C-terminal" evidence="15">
    <location>
        <begin position="123"/>
        <end position="257"/>
    </location>
</feature>
<keyword evidence="17" id="KW-1185">Reference proteome</keyword>
<dbReference type="InterPro" id="IPR022663">
    <property type="entry name" value="DapB_C"/>
</dbReference>
<dbReference type="PROSITE" id="PS01298">
    <property type="entry name" value="DAPB"/>
    <property type="match status" value="1"/>
</dbReference>
<evidence type="ECO:0000256" key="9">
    <source>
        <dbReference type="ARBA" id="ARBA00037922"/>
    </source>
</evidence>
<dbReference type="InterPro" id="IPR022664">
    <property type="entry name" value="DapB_N_CS"/>
</dbReference>
<dbReference type="AlphaFoldDB" id="A0A0D8HMC2"/>
<dbReference type="PIRSF" id="PIRSF000161">
    <property type="entry name" value="DHPR"/>
    <property type="match status" value="1"/>
</dbReference>
<keyword evidence="3 13" id="KW-0028">Amino-acid biosynthesis</keyword>
<dbReference type="GO" id="GO:0008839">
    <property type="term" value="F:4-hydroxy-tetrahydrodipicolinate reductase"/>
    <property type="evidence" value="ECO:0007669"/>
    <property type="project" value="UniProtKB-UniRule"/>
</dbReference>
<name>A0A0D8HMC2_9ACTN</name>
<feature type="domain" description="Dihydrodipicolinate reductase N-terminal" evidence="14">
    <location>
        <begin position="2"/>
        <end position="120"/>
    </location>
</feature>
<evidence type="ECO:0000256" key="3">
    <source>
        <dbReference type="ARBA" id="ARBA00022605"/>
    </source>
</evidence>
<feature type="binding site" evidence="13">
    <location>
        <begin position="91"/>
        <end position="93"/>
    </location>
    <ligand>
        <name>NAD(+)</name>
        <dbReference type="ChEBI" id="CHEBI:57540"/>
    </ligand>
</feature>
<keyword evidence="6 13" id="KW-0560">Oxidoreductase</keyword>
<dbReference type="GO" id="GO:0051287">
    <property type="term" value="F:NAD binding"/>
    <property type="evidence" value="ECO:0007669"/>
    <property type="project" value="UniProtKB-UniRule"/>
</dbReference>
<keyword evidence="4 13" id="KW-0521">NADP</keyword>
<evidence type="ECO:0000259" key="14">
    <source>
        <dbReference type="Pfam" id="PF01113"/>
    </source>
</evidence>
<dbReference type="InterPro" id="IPR036291">
    <property type="entry name" value="NAD(P)-bd_dom_sf"/>
</dbReference>
<gene>
    <name evidence="13 16" type="primary">dapB</name>
    <name evidence="16" type="ORF">AXFE_00260</name>
</gene>
<dbReference type="Pfam" id="PF01113">
    <property type="entry name" value="DapB_N"/>
    <property type="match status" value="1"/>
</dbReference>
<dbReference type="GO" id="GO:0005829">
    <property type="term" value="C:cytosol"/>
    <property type="evidence" value="ECO:0007669"/>
    <property type="project" value="TreeGrafter"/>
</dbReference>
<dbReference type="Pfam" id="PF05173">
    <property type="entry name" value="DapB_C"/>
    <property type="match status" value="1"/>
</dbReference>
<feature type="active site" description="Proton donor" evidence="13">
    <location>
        <position position="151"/>
    </location>
</feature>
<keyword evidence="2 13" id="KW-0963">Cytoplasm</keyword>
<evidence type="ECO:0000256" key="11">
    <source>
        <dbReference type="ARBA" id="ARBA00049080"/>
    </source>
</evidence>
<evidence type="ECO:0000313" key="17">
    <source>
        <dbReference type="Proteomes" id="UP000032360"/>
    </source>
</evidence>
<dbReference type="UniPathway" id="UPA00034">
    <property type="reaction ID" value="UER00018"/>
</dbReference>
<reference evidence="16 17" key="1">
    <citation type="submission" date="2015-01" db="EMBL/GenBank/DDBJ databases">
        <title>Draft genome of the acidophilic iron oxidizer Acidithrix ferrooxidans strain Py-F3.</title>
        <authorList>
            <person name="Poehlein A."/>
            <person name="Eisen S."/>
            <person name="Schloemann M."/>
            <person name="Johnson B.D."/>
            <person name="Daniel R."/>
            <person name="Muehling M."/>
        </authorList>
    </citation>
    <scope>NUCLEOTIDE SEQUENCE [LARGE SCALE GENOMIC DNA]</scope>
    <source>
        <strain evidence="16 17">Py-F3</strain>
    </source>
</reference>
<keyword evidence="8 13" id="KW-0457">Lysine biosynthesis</keyword>
<comment type="caution">
    <text evidence="16">The sequence shown here is derived from an EMBL/GenBank/DDBJ whole genome shotgun (WGS) entry which is preliminary data.</text>
</comment>
<proteinExistence type="inferred from homology"/>
<comment type="caution">
    <text evidence="13">Was originally thought to be a dihydrodipicolinate reductase (DHDPR), catalyzing the conversion of dihydrodipicolinate to tetrahydrodipicolinate. However, it was shown in E.coli that the substrate of the enzymatic reaction is not dihydrodipicolinate (DHDP) but in fact (2S,4S)-4-hydroxy-2,3,4,5-tetrahydrodipicolinic acid (HTPA), the product released by the DapA-catalyzed reaction.</text>
</comment>
<evidence type="ECO:0000256" key="4">
    <source>
        <dbReference type="ARBA" id="ARBA00022857"/>
    </source>
</evidence>
<dbReference type="NCBIfam" id="TIGR00036">
    <property type="entry name" value="dapB"/>
    <property type="match status" value="1"/>
</dbReference>
<dbReference type="CDD" id="cd02274">
    <property type="entry name" value="DHDPR_N"/>
    <property type="match status" value="1"/>
</dbReference>
<dbReference type="PANTHER" id="PTHR20836">
    <property type="entry name" value="DIHYDRODIPICOLINATE REDUCTASE"/>
    <property type="match status" value="1"/>
</dbReference>
<dbReference type="FunFam" id="3.30.360.10:FF:000009">
    <property type="entry name" value="4-hydroxy-tetrahydrodipicolinate reductase"/>
    <property type="match status" value="1"/>
</dbReference>
<dbReference type="GO" id="GO:0009089">
    <property type="term" value="P:lysine biosynthetic process via diaminopimelate"/>
    <property type="evidence" value="ECO:0007669"/>
    <property type="project" value="UniProtKB-UniRule"/>
</dbReference>
<feature type="binding site" evidence="13">
    <location>
        <position position="53"/>
    </location>
    <ligand>
        <name>NAD(+)</name>
        <dbReference type="ChEBI" id="CHEBI:57540"/>
    </ligand>
</feature>
<feature type="binding site" evidence="13">
    <location>
        <begin position="157"/>
        <end position="158"/>
    </location>
    <ligand>
        <name>(S)-2,3,4,5-tetrahydrodipicolinate</name>
        <dbReference type="ChEBI" id="CHEBI:16845"/>
    </ligand>
</feature>
<dbReference type="EMBL" id="JXYS01000001">
    <property type="protein sequence ID" value="KJF18989.1"/>
    <property type="molecule type" value="Genomic_DNA"/>
</dbReference>
<evidence type="ECO:0000256" key="10">
    <source>
        <dbReference type="ARBA" id="ARBA00038983"/>
    </source>
</evidence>
<feature type="binding site" evidence="13">
    <location>
        <position position="54"/>
    </location>
    <ligand>
        <name>NADP(+)</name>
        <dbReference type="ChEBI" id="CHEBI:58349"/>
    </ligand>
</feature>
<feature type="active site" description="Proton donor/acceptor" evidence="13">
    <location>
        <position position="147"/>
    </location>
</feature>
<evidence type="ECO:0000259" key="15">
    <source>
        <dbReference type="Pfam" id="PF05173"/>
    </source>
</evidence>
<evidence type="ECO:0000313" key="16">
    <source>
        <dbReference type="EMBL" id="KJF18989.1"/>
    </source>
</evidence>